<proteinExistence type="predicted"/>
<gene>
    <name evidence="2" type="ORF">PPNO1_LOCUS8950</name>
</gene>
<keyword evidence="3" id="KW-1185">Reference proteome</keyword>
<dbReference type="Proteomes" id="UP000838763">
    <property type="component" value="Unassembled WGS sequence"/>
</dbReference>
<accession>A0A9P1MDY5</accession>
<sequence length="208" mass="22719">MNKTPTGNKRNPAPAPQIVANGKGSPSRIPARVPLGNLKHGTNSPERRPDSRADGMGPARGTWVDESATPKMRDLIPAPTLETPANPYSSVGLGSIVRGWTRKTSMTTELRSATLGRRRPTLSGSENWETYDDNSEPEQDATDTYYAKVRAARIKRVEPESGHGPYSSQSKRPRGVPPSSHPHANHIMIDQDGNRIISASEWTDEDAF</sequence>
<name>A0A9P1MDY5_9PEZI</name>
<evidence type="ECO:0000313" key="2">
    <source>
        <dbReference type="EMBL" id="CAI4219385.1"/>
    </source>
</evidence>
<comment type="caution">
    <text evidence="2">The sequence shown here is derived from an EMBL/GenBank/DDBJ whole genome shotgun (WGS) entry which is preliminary data.</text>
</comment>
<feature type="region of interest" description="Disordered" evidence="1">
    <location>
        <begin position="1"/>
        <end position="70"/>
    </location>
</feature>
<feature type="compositionally biased region" description="Acidic residues" evidence="1">
    <location>
        <begin position="129"/>
        <end position="141"/>
    </location>
</feature>
<reference evidence="2" key="1">
    <citation type="submission" date="2022-11" db="EMBL/GenBank/DDBJ databases">
        <authorList>
            <person name="Scott C."/>
            <person name="Bruce N."/>
        </authorList>
    </citation>
    <scope>NUCLEOTIDE SEQUENCE</scope>
</reference>
<dbReference type="EMBL" id="CALLCH030000019">
    <property type="protein sequence ID" value="CAI4219385.1"/>
    <property type="molecule type" value="Genomic_DNA"/>
</dbReference>
<dbReference type="AlphaFoldDB" id="A0A9P1MDY5"/>
<feature type="region of interest" description="Disordered" evidence="1">
    <location>
        <begin position="108"/>
        <end position="208"/>
    </location>
</feature>
<dbReference type="OrthoDB" id="5427687at2759"/>
<evidence type="ECO:0000256" key="1">
    <source>
        <dbReference type="SAM" id="MobiDB-lite"/>
    </source>
</evidence>
<protein>
    <submittedName>
        <fullName evidence="2">Uncharacterized protein</fullName>
    </submittedName>
</protein>
<organism evidence="2 3">
    <name type="scientific">Parascedosporium putredinis</name>
    <dbReference type="NCBI Taxonomy" id="1442378"/>
    <lineage>
        <taxon>Eukaryota</taxon>
        <taxon>Fungi</taxon>
        <taxon>Dikarya</taxon>
        <taxon>Ascomycota</taxon>
        <taxon>Pezizomycotina</taxon>
        <taxon>Sordariomycetes</taxon>
        <taxon>Hypocreomycetidae</taxon>
        <taxon>Microascales</taxon>
        <taxon>Microascaceae</taxon>
        <taxon>Parascedosporium</taxon>
    </lineage>
</organism>
<evidence type="ECO:0000313" key="3">
    <source>
        <dbReference type="Proteomes" id="UP000838763"/>
    </source>
</evidence>